<evidence type="ECO:0000256" key="1">
    <source>
        <dbReference type="SAM" id="SignalP"/>
    </source>
</evidence>
<keyword evidence="1" id="KW-0732">Signal</keyword>
<feature type="signal peptide" evidence="1">
    <location>
        <begin position="1"/>
        <end position="36"/>
    </location>
</feature>
<accession>A0A410RNU1</accession>
<reference evidence="2 3" key="1">
    <citation type="submission" date="2018-12" db="EMBL/GenBank/DDBJ databases">
        <title>Complete Genome Sequence of the Corallopyronin A producing Myxobacterium Corallococcus coralloides B035.</title>
        <authorList>
            <person name="Bouhired S.M."/>
            <person name="Rupp O."/>
            <person name="Blom J."/>
            <person name="Schaeberle T.F."/>
            <person name="Kehraus S."/>
            <person name="Schiefer A."/>
            <person name="Pfarr K."/>
            <person name="Goesmann A."/>
            <person name="Hoerauf A."/>
            <person name="Koenig G.M."/>
        </authorList>
    </citation>
    <scope>NUCLEOTIDE SEQUENCE [LARGE SCALE GENOMIC DNA]</scope>
    <source>
        <strain evidence="2 3">B035</strain>
    </source>
</reference>
<dbReference type="EMBL" id="CP034669">
    <property type="protein sequence ID" value="QAT83627.1"/>
    <property type="molecule type" value="Genomic_DNA"/>
</dbReference>
<proteinExistence type="predicted"/>
<gene>
    <name evidence="2" type="ORF">EJ065_2041</name>
</gene>
<name>A0A410RNU1_CORCK</name>
<dbReference type="AlphaFoldDB" id="A0A410RNU1"/>
<protein>
    <recommendedName>
        <fullName evidence="4">Lipoprotein</fullName>
    </recommendedName>
</protein>
<sequence>MVVAYGVCHHDGDPMPPRFICLLMLSLVLPGASASAGEPALAPPPASVPGWFENPTRTRGLLGSTALPLHAGEGFVGQQALFFTVAEVGLSEQVSVSVATAAFVYSMGRAFEDVPFSLVGGIKVSRPLTDTLHLAFGAQGGSFDTGQYLLDTLNGISVYGILTYGTPDAHLSLTVRPFLAWGTYHSGSLMVLPMLGGFVRLGEQWGLAGEVALSPVDGISGTFGFATAGARFMGRQWSLDLGLLAEQQWKDTDKPSVLPGFSFLFHWR</sequence>
<organism evidence="2 3">
    <name type="scientific">Corallococcus coralloides</name>
    <name type="common">Myxococcus coralloides</name>
    <dbReference type="NCBI Taxonomy" id="184914"/>
    <lineage>
        <taxon>Bacteria</taxon>
        <taxon>Pseudomonadati</taxon>
        <taxon>Myxococcota</taxon>
        <taxon>Myxococcia</taxon>
        <taxon>Myxococcales</taxon>
        <taxon>Cystobacterineae</taxon>
        <taxon>Myxococcaceae</taxon>
        <taxon>Corallococcus</taxon>
    </lineage>
</organism>
<evidence type="ECO:0008006" key="4">
    <source>
        <dbReference type="Google" id="ProtNLM"/>
    </source>
</evidence>
<feature type="chain" id="PRO_5019193557" description="Lipoprotein" evidence="1">
    <location>
        <begin position="37"/>
        <end position="268"/>
    </location>
</feature>
<evidence type="ECO:0000313" key="2">
    <source>
        <dbReference type="EMBL" id="QAT83627.1"/>
    </source>
</evidence>
<dbReference type="Proteomes" id="UP000288758">
    <property type="component" value="Chromosome"/>
</dbReference>
<evidence type="ECO:0000313" key="3">
    <source>
        <dbReference type="Proteomes" id="UP000288758"/>
    </source>
</evidence>